<dbReference type="GO" id="GO:0005737">
    <property type="term" value="C:cytoplasm"/>
    <property type="evidence" value="ECO:0007669"/>
    <property type="project" value="TreeGrafter"/>
</dbReference>
<dbReference type="Pfam" id="PF02811">
    <property type="entry name" value="PHP"/>
    <property type="match status" value="1"/>
</dbReference>
<evidence type="ECO:0000313" key="10">
    <source>
        <dbReference type="EMBL" id="HIV74309.1"/>
    </source>
</evidence>
<evidence type="ECO:0000256" key="6">
    <source>
        <dbReference type="ARBA" id="ARBA00023102"/>
    </source>
</evidence>
<dbReference type="PANTHER" id="PTHR21039:SF0">
    <property type="entry name" value="HISTIDINOL-PHOSPHATASE"/>
    <property type="match status" value="1"/>
</dbReference>
<evidence type="ECO:0000259" key="9">
    <source>
        <dbReference type="SMART" id="SM00481"/>
    </source>
</evidence>
<reference evidence="10" key="2">
    <citation type="submission" date="2021-04" db="EMBL/GenBank/DDBJ databases">
        <authorList>
            <person name="Gilroy R."/>
        </authorList>
    </citation>
    <scope>NUCLEOTIDE SEQUENCE</scope>
    <source>
        <strain evidence="10">CHK169-2315</strain>
    </source>
</reference>
<evidence type="ECO:0000256" key="3">
    <source>
        <dbReference type="ARBA" id="ARBA00013085"/>
    </source>
</evidence>
<comment type="pathway">
    <text evidence="1 8">Amino-acid biosynthesis; L-histidine biosynthesis; L-histidine from 5-phospho-alpha-D-ribose 1-diphosphate: step 8/9.</text>
</comment>
<dbReference type="SUPFAM" id="SSF89550">
    <property type="entry name" value="PHP domain-like"/>
    <property type="match status" value="1"/>
</dbReference>
<dbReference type="InterPro" id="IPR016195">
    <property type="entry name" value="Pol/histidinol_Pase-like"/>
</dbReference>
<comment type="caution">
    <text evidence="10">The sequence shown here is derived from an EMBL/GenBank/DDBJ whole genome shotgun (WGS) entry which is preliminary data.</text>
</comment>
<keyword evidence="6 8" id="KW-0368">Histidine biosynthesis</keyword>
<dbReference type="EC" id="3.1.3.15" evidence="3 8"/>
<reference evidence="10" key="1">
    <citation type="journal article" date="2021" name="PeerJ">
        <title>Extensive microbial diversity within the chicken gut microbiome revealed by metagenomics and culture.</title>
        <authorList>
            <person name="Gilroy R."/>
            <person name="Ravi A."/>
            <person name="Getino M."/>
            <person name="Pursley I."/>
            <person name="Horton D.L."/>
            <person name="Alikhan N.F."/>
            <person name="Baker D."/>
            <person name="Gharbi K."/>
            <person name="Hall N."/>
            <person name="Watson M."/>
            <person name="Adriaenssens E.M."/>
            <person name="Foster-Nyarko E."/>
            <person name="Jarju S."/>
            <person name="Secka A."/>
            <person name="Antonio M."/>
            <person name="Oren A."/>
            <person name="Chaudhuri R.R."/>
            <person name="La Ragione R."/>
            <person name="Hildebrand F."/>
            <person name="Pallen M.J."/>
        </authorList>
    </citation>
    <scope>NUCLEOTIDE SEQUENCE</scope>
    <source>
        <strain evidence="10">CHK169-2315</strain>
    </source>
</reference>
<comment type="catalytic activity">
    <reaction evidence="7 8">
        <text>L-histidinol phosphate + H2O = L-histidinol + phosphate</text>
        <dbReference type="Rhea" id="RHEA:14465"/>
        <dbReference type="ChEBI" id="CHEBI:15377"/>
        <dbReference type="ChEBI" id="CHEBI:43474"/>
        <dbReference type="ChEBI" id="CHEBI:57699"/>
        <dbReference type="ChEBI" id="CHEBI:57980"/>
        <dbReference type="EC" id="3.1.3.15"/>
    </reaction>
</comment>
<keyword evidence="4 8" id="KW-0028">Amino-acid biosynthesis</keyword>
<comment type="similarity">
    <text evidence="2 8">Belongs to the PHP hydrolase family. HisK subfamily.</text>
</comment>
<dbReference type="Gene3D" id="3.20.20.140">
    <property type="entry name" value="Metal-dependent hydrolases"/>
    <property type="match status" value="1"/>
</dbReference>
<dbReference type="Proteomes" id="UP000823937">
    <property type="component" value="Unassembled WGS sequence"/>
</dbReference>
<dbReference type="InterPro" id="IPR003141">
    <property type="entry name" value="Pol/His_phosphatase_N"/>
</dbReference>
<dbReference type="EMBL" id="DXHX01000063">
    <property type="protein sequence ID" value="HIV74309.1"/>
    <property type="molecule type" value="Genomic_DNA"/>
</dbReference>
<dbReference type="PANTHER" id="PTHR21039">
    <property type="entry name" value="HISTIDINOL PHOSPHATASE-RELATED"/>
    <property type="match status" value="1"/>
</dbReference>
<dbReference type="GO" id="GO:0004401">
    <property type="term" value="F:histidinol-phosphatase activity"/>
    <property type="evidence" value="ECO:0007669"/>
    <property type="project" value="UniProtKB-UniRule"/>
</dbReference>
<dbReference type="NCBIfam" id="TIGR01856">
    <property type="entry name" value="hisJ_fam"/>
    <property type="match status" value="1"/>
</dbReference>
<protein>
    <recommendedName>
        <fullName evidence="3 8">Histidinol-phosphatase</fullName>
        <shortName evidence="8">HolPase</shortName>
        <ecNumber evidence="3 8">3.1.3.15</ecNumber>
    </recommendedName>
</protein>
<organism evidence="10 11">
    <name type="scientific">Candidatus Pseudogracilibacillus intestinigallinarum</name>
    <dbReference type="NCBI Taxonomy" id="2838742"/>
    <lineage>
        <taxon>Bacteria</taxon>
        <taxon>Bacillati</taxon>
        <taxon>Bacillota</taxon>
        <taxon>Bacilli</taxon>
        <taxon>Bacillales</taxon>
        <taxon>Bacillaceae</taxon>
        <taxon>Pseudogracilibacillus</taxon>
    </lineage>
</organism>
<proteinExistence type="inferred from homology"/>
<evidence type="ECO:0000256" key="7">
    <source>
        <dbReference type="ARBA" id="ARBA00049158"/>
    </source>
</evidence>
<evidence type="ECO:0000256" key="2">
    <source>
        <dbReference type="ARBA" id="ARBA00009152"/>
    </source>
</evidence>
<dbReference type="InterPro" id="IPR010140">
    <property type="entry name" value="Histidinol_P_phosphatase_HisJ"/>
</dbReference>
<dbReference type="SMART" id="SM00481">
    <property type="entry name" value="POLIIIAc"/>
    <property type="match status" value="1"/>
</dbReference>
<gene>
    <name evidence="10" type="ORF">H9895_04420</name>
</gene>
<evidence type="ECO:0000256" key="4">
    <source>
        <dbReference type="ARBA" id="ARBA00022605"/>
    </source>
</evidence>
<dbReference type="GO" id="GO:0000105">
    <property type="term" value="P:L-histidine biosynthetic process"/>
    <property type="evidence" value="ECO:0007669"/>
    <property type="project" value="UniProtKB-UniRule"/>
</dbReference>
<sequence length="267" mass="31022">MYDFHMHSNYSADCETPMEQTIQSAIQKGLKEICFTEHVDYDYPDPTIQFDLDVARYTEEIMSLQKKYRDQITIRKGVEIGVQPHVLKDCEKLVDENYFDFIICSLHASDKKNLHHGDFFEGRTAEEAYQFYYEELLQCVRTYEHYSILGHIDLVKRYKTLDVERNFHDILEEIFRVIIPKGKGIEVNTSGFAYGLGSAMPSKDILQLYKDCGGEIITIGSDAHKAEHVAHEFPKTLQLLQEIGFEYIATFEAQKPIFHSIDNIVTR</sequence>
<evidence type="ECO:0000256" key="5">
    <source>
        <dbReference type="ARBA" id="ARBA00022801"/>
    </source>
</evidence>
<dbReference type="InterPro" id="IPR004013">
    <property type="entry name" value="PHP_dom"/>
</dbReference>
<keyword evidence="5 8" id="KW-0378">Hydrolase</keyword>
<feature type="domain" description="Polymerase/histidinol phosphatase N-terminal" evidence="9">
    <location>
        <begin position="2"/>
        <end position="84"/>
    </location>
</feature>
<dbReference type="AlphaFoldDB" id="A0A9D1PL53"/>
<name>A0A9D1PL53_9BACI</name>
<evidence type="ECO:0000256" key="1">
    <source>
        <dbReference type="ARBA" id="ARBA00004970"/>
    </source>
</evidence>
<evidence type="ECO:0000313" key="11">
    <source>
        <dbReference type="Proteomes" id="UP000823937"/>
    </source>
</evidence>
<accession>A0A9D1PL53</accession>
<evidence type="ECO:0000256" key="8">
    <source>
        <dbReference type="RuleBase" id="RU366003"/>
    </source>
</evidence>